<gene>
    <name evidence="1" type="ordered locus">Rumal_3862</name>
</gene>
<dbReference type="Gene3D" id="3.40.50.2000">
    <property type="entry name" value="Glycogen Phosphorylase B"/>
    <property type="match status" value="2"/>
</dbReference>
<dbReference type="EMBL" id="CP002405">
    <property type="protein sequence ID" value="ADU24286.1"/>
    <property type="molecule type" value="Genomic_DNA"/>
</dbReference>
<dbReference type="OrthoDB" id="9811902at2"/>
<sequence length="368" mass="42547">MNVAIVNCFDTYEHRVDLLYDFFSKQGNKVRVYTSDFRHIEKSVRKDIKKNFLYIHARPYYKNISPSRMLSHAKFAKDVFERLEHQKVDLLWVLVPPNSLVRQAALFKKSHPTVKLIFDIIDMWPETMPIEKIKSLPVIPMWANLRDKWINCADHVVTECDLFQTKLIEFVPKSKMTTVYLAREIKPYIGNPNPPDDRISLCYLGSINNIIDIPTIGRIIQQIKHQKPVDLHIIGDGEKRDELISTAKQAGANVVYHGKIYDPEEKQAIMDRCHFGLNIMKDTVFVGLTMKSMDYFEAGLPIINNIKGDIWDIVENKRIGLNYGTDYMGGIDFSIINNGQVRRYFENNFSAIVIDKAIETVVKSLYSA</sequence>
<accession>E6UKU0</accession>
<protein>
    <submittedName>
        <fullName evidence="1">Uncharacterized protein</fullName>
    </submittedName>
</protein>
<organism evidence="1 2">
    <name type="scientific">Ruminococcus albus (strain ATCC 27210 / DSM 20455 / JCM 14654 / NCDO 2250 / 7)</name>
    <dbReference type="NCBI Taxonomy" id="697329"/>
    <lineage>
        <taxon>Bacteria</taxon>
        <taxon>Bacillati</taxon>
        <taxon>Bacillota</taxon>
        <taxon>Clostridia</taxon>
        <taxon>Eubacteriales</taxon>
        <taxon>Oscillospiraceae</taxon>
        <taxon>Ruminococcus</taxon>
    </lineage>
</organism>
<dbReference type="Pfam" id="PF13692">
    <property type="entry name" value="Glyco_trans_1_4"/>
    <property type="match status" value="1"/>
</dbReference>
<evidence type="ECO:0000313" key="1">
    <source>
        <dbReference type="EMBL" id="ADU24286.1"/>
    </source>
</evidence>
<dbReference type="Proteomes" id="UP000006919">
    <property type="component" value="Plasmid pRUMAL02"/>
</dbReference>
<proteinExistence type="predicted"/>
<dbReference type="SUPFAM" id="SSF53756">
    <property type="entry name" value="UDP-Glycosyltransferase/glycogen phosphorylase"/>
    <property type="match status" value="1"/>
</dbReference>
<name>E6UKU0_RUMA7</name>
<dbReference type="HOGENOM" id="CLU_725093_0_0_9"/>
<geneLocation type="plasmid" evidence="1 2">
    <name>pRUMAL02</name>
</geneLocation>
<reference evidence="2" key="1">
    <citation type="journal article" date="2011" name="J. Bacteriol.">
        <title>Complete genome of the cellulolytic ruminal bacterium Ruminococcus albus 7.</title>
        <authorList>
            <person name="Suen G."/>
            <person name="Stevenson D.M."/>
            <person name="Bruce D.C."/>
            <person name="Chertkov O."/>
            <person name="Copeland A."/>
            <person name="Cheng J.F."/>
            <person name="Detter C."/>
            <person name="Detter J.C."/>
            <person name="Goodwin L.A."/>
            <person name="Han C.S."/>
            <person name="Hauser L.J."/>
            <person name="Ivanova N.N."/>
            <person name="Kyrpides N.C."/>
            <person name="Land M.L."/>
            <person name="Lapidus A."/>
            <person name="Lucas S."/>
            <person name="Ovchinnikova G."/>
            <person name="Pitluck S."/>
            <person name="Tapia R."/>
            <person name="Woyke T."/>
            <person name="Boyum J."/>
            <person name="Mead D."/>
            <person name="Weimer P.J."/>
        </authorList>
    </citation>
    <scope>NUCLEOTIDE SEQUENCE [LARGE SCALE GENOMIC DNA]</scope>
    <source>
        <strain evidence="2">ATCC 27210 / DSM 20455 / JCM 14654 / NCDO 2250 / 7</strain>
        <plasmid evidence="2">pRUMAL02</plasmid>
    </source>
</reference>
<dbReference type="AlphaFoldDB" id="E6UKU0"/>
<dbReference type="KEGG" id="ral:Rumal_3862"/>
<keyword evidence="1" id="KW-0614">Plasmid</keyword>
<dbReference type="RefSeq" id="WP_013483826.1">
    <property type="nucleotide sequence ID" value="NC_014825.1"/>
</dbReference>
<evidence type="ECO:0000313" key="2">
    <source>
        <dbReference type="Proteomes" id="UP000006919"/>
    </source>
</evidence>